<dbReference type="EMBL" id="JAMSHJ010000007">
    <property type="protein sequence ID" value="KAI5389583.1"/>
    <property type="molecule type" value="Genomic_DNA"/>
</dbReference>
<evidence type="ECO:0000313" key="2">
    <source>
        <dbReference type="Proteomes" id="UP001058974"/>
    </source>
</evidence>
<evidence type="ECO:0000313" key="1">
    <source>
        <dbReference type="EMBL" id="KAI5389583.1"/>
    </source>
</evidence>
<proteinExistence type="predicted"/>
<dbReference type="Gramene" id="Psat07G0502900-T2">
    <property type="protein sequence ID" value="KAI5389583.1"/>
    <property type="gene ID" value="KIW84_075029"/>
</dbReference>
<sequence length="181" mass="20024">MMHFLPYFPTKGCLMLSLHTPSKMAATFILFPRSHIMLLSLKLYLQGLKSEGGEHSCFAEASGGGNKGLQMESQLESTWPLMSTRVSSFSASKSSNNSMLQSDYPQHSFLSTEYGSGEAVKEEGQPLRSFFNEWPKSRESWSGLEDERSNQIAFSTTQLSISIPMSSSDFSATSSQSPHDN</sequence>
<gene>
    <name evidence="1" type="ORF">KIW84_075029</name>
</gene>
<keyword evidence="2" id="KW-1185">Reference proteome</keyword>
<comment type="caution">
    <text evidence="1">The sequence shown here is derived from an EMBL/GenBank/DDBJ whole genome shotgun (WGS) entry which is preliminary data.</text>
</comment>
<evidence type="ECO:0008006" key="3">
    <source>
        <dbReference type="Google" id="ProtNLM"/>
    </source>
</evidence>
<name>A0A9D4VUA6_PEA</name>
<dbReference type="AlphaFoldDB" id="A0A9D4VUA6"/>
<reference evidence="1 2" key="1">
    <citation type="journal article" date="2022" name="Nat. Genet.">
        <title>Improved pea reference genome and pan-genome highlight genomic features and evolutionary characteristics.</title>
        <authorList>
            <person name="Yang T."/>
            <person name="Liu R."/>
            <person name="Luo Y."/>
            <person name="Hu S."/>
            <person name="Wang D."/>
            <person name="Wang C."/>
            <person name="Pandey M.K."/>
            <person name="Ge S."/>
            <person name="Xu Q."/>
            <person name="Li N."/>
            <person name="Li G."/>
            <person name="Huang Y."/>
            <person name="Saxena R.K."/>
            <person name="Ji Y."/>
            <person name="Li M."/>
            <person name="Yan X."/>
            <person name="He Y."/>
            <person name="Liu Y."/>
            <person name="Wang X."/>
            <person name="Xiang C."/>
            <person name="Varshney R.K."/>
            <person name="Ding H."/>
            <person name="Gao S."/>
            <person name="Zong X."/>
        </authorList>
    </citation>
    <scope>NUCLEOTIDE SEQUENCE [LARGE SCALE GENOMIC DNA]</scope>
    <source>
        <strain evidence="1 2">cv. Zhongwan 6</strain>
    </source>
</reference>
<organism evidence="1 2">
    <name type="scientific">Pisum sativum</name>
    <name type="common">Garden pea</name>
    <name type="synonym">Lathyrus oleraceus</name>
    <dbReference type="NCBI Taxonomy" id="3888"/>
    <lineage>
        <taxon>Eukaryota</taxon>
        <taxon>Viridiplantae</taxon>
        <taxon>Streptophyta</taxon>
        <taxon>Embryophyta</taxon>
        <taxon>Tracheophyta</taxon>
        <taxon>Spermatophyta</taxon>
        <taxon>Magnoliopsida</taxon>
        <taxon>eudicotyledons</taxon>
        <taxon>Gunneridae</taxon>
        <taxon>Pentapetalae</taxon>
        <taxon>rosids</taxon>
        <taxon>fabids</taxon>
        <taxon>Fabales</taxon>
        <taxon>Fabaceae</taxon>
        <taxon>Papilionoideae</taxon>
        <taxon>50 kb inversion clade</taxon>
        <taxon>NPAAA clade</taxon>
        <taxon>Hologalegina</taxon>
        <taxon>IRL clade</taxon>
        <taxon>Fabeae</taxon>
        <taxon>Lathyrus</taxon>
    </lineage>
</organism>
<protein>
    <recommendedName>
        <fullName evidence="3">Growth-regulating factor</fullName>
    </recommendedName>
</protein>
<accession>A0A9D4VUA6</accession>
<dbReference type="Proteomes" id="UP001058974">
    <property type="component" value="Chromosome 7"/>
</dbReference>